<feature type="domain" description="Response regulatory" evidence="6">
    <location>
        <begin position="26"/>
        <end position="142"/>
    </location>
</feature>
<dbReference type="PROSITE" id="PS01124">
    <property type="entry name" value="HTH_ARAC_FAMILY_2"/>
    <property type="match status" value="1"/>
</dbReference>
<dbReference type="PROSITE" id="PS50110">
    <property type="entry name" value="RESPONSE_REGULATORY"/>
    <property type="match status" value="1"/>
</dbReference>
<dbReference type="PANTHER" id="PTHR43280">
    <property type="entry name" value="ARAC-FAMILY TRANSCRIPTIONAL REGULATOR"/>
    <property type="match status" value="1"/>
</dbReference>
<evidence type="ECO:0000256" key="3">
    <source>
        <dbReference type="ARBA" id="ARBA00023163"/>
    </source>
</evidence>
<dbReference type="PROSITE" id="PS00041">
    <property type="entry name" value="HTH_ARAC_FAMILY_1"/>
    <property type="match status" value="1"/>
</dbReference>
<dbReference type="InterPro" id="IPR018062">
    <property type="entry name" value="HTH_AraC-typ_CS"/>
</dbReference>
<dbReference type="Pfam" id="PF12833">
    <property type="entry name" value="HTH_18"/>
    <property type="match status" value="1"/>
</dbReference>
<evidence type="ECO:0000313" key="7">
    <source>
        <dbReference type="EMBL" id="MFC7148411.1"/>
    </source>
</evidence>
<evidence type="ECO:0000256" key="1">
    <source>
        <dbReference type="ARBA" id="ARBA00023015"/>
    </source>
</evidence>
<evidence type="ECO:0000313" key="8">
    <source>
        <dbReference type="Proteomes" id="UP001596378"/>
    </source>
</evidence>
<proteinExistence type="predicted"/>
<reference evidence="8" key="1">
    <citation type="journal article" date="2019" name="Int. J. Syst. Evol. Microbiol.">
        <title>The Global Catalogue of Microorganisms (GCM) 10K type strain sequencing project: providing services to taxonomists for standard genome sequencing and annotation.</title>
        <authorList>
            <consortium name="The Broad Institute Genomics Platform"/>
            <consortium name="The Broad Institute Genome Sequencing Center for Infectious Disease"/>
            <person name="Wu L."/>
            <person name="Ma J."/>
        </authorList>
    </citation>
    <scope>NUCLEOTIDE SEQUENCE [LARGE SCALE GENOMIC DNA]</scope>
    <source>
        <strain evidence="8">KCTC 12907</strain>
    </source>
</reference>
<dbReference type="SUPFAM" id="SSF46689">
    <property type="entry name" value="Homeodomain-like"/>
    <property type="match status" value="2"/>
</dbReference>
<dbReference type="InterPro" id="IPR020449">
    <property type="entry name" value="Tscrpt_reg_AraC-type_HTH"/>
</dbReference>
<evidence type="ECO:0000256" key="4">
    <source>
        <dbReference type="PROSITE-ProRule" id="PRU00169"/>
    </source>
</evidence>
<dbReference type="CDD" id="cd17536">
    <property type="entry name" value="REC_YesN-like"/>
    <property type="match status" value="1"/>
</dbReference>
<keyword evidence="2" id="KW-0238">DNA-binding</keyword>
<feature type="domain" description="HTH araC/xylS-type" evidence="5">
    <location>
        <begin position="449"/>
        <end position="547"/>
    </location>
</feature>
<dbReference type="EMBL" id="JBHTAI010000004">
    <property type="protein sequence ID" value="MFC7148411.1"/>
    <property type="molecule type" value="Genomic_DNA"/>
</dbReference>
<feature type="modified residue" description="4-aspartylphosphate" evidence="4">
    <location>
        <position position="77"/>
    </location>
</feature>
<name>A0ABW2F7Q0_9BACL</name>
<dbReference type="InterPro" id="IPR011006">
    <property type="entry name" value="CheY-like_superfamily"/>
</dbReference>
<dbReference type="SMART" id="SM00448">
    <property type="entry name" value="REC"/>
    <property type="match status" value="1"/>
</dbReference>
<dbReference type="InterPro" id="IPR018060">
    <property type="entry name" value="HTH_AraC"/>
</dbReference>
<dbReference type="PRINTS" id="PR00032">
    <property type="entry name" value="HTHARAC"/>
</dbReference>
<dbReference type="SMART" id="SM00342">
    <property type="entry name" value="HTH_ARAC"/>
    <property type="match status" value="1"/>
</dbReference>
<evidence type="ECO:0000259" key="6">
    <source>
        <dbReference type="PROSITE" id="PS50110"/>
    </source>
</evidence>
<gene>
    <name evidence="7" type="ORF">ACFQMJ_07740</name>
</gene>
<protein>
    <submittedName>
        <fullName evidence="7">Response regulator</fullName>
    </submittedName>
</protein>
<dbReference type="InterPro" id="IPR009057">
    <property type="entry name" value="Homeodomain-like_sf"/>
</dbReference>
<accession>A0ABW2F7Q0</accession>
<comment type="caution">
    <text evidence="7">The sequence shown here is derived from an EMBL/GenBank/DDBJ whole genome shotgun (WGS) entry which is preliminary data.</text>
</comment>
<dbReference type="SUPFAM" id="SSF52172">
    <property type="entry name" value="CheY-like"/>
    <property type="match status" value="1"/>
</dbReference>
<dbReference type="Gene3D" id="1.10.10.60">
    <property type="entry name" value="Homeodomain-like"/>
    <property type="match status" value="2"/>
</dbReference>
<evidence type="ECO:0000259" key="5">
    <source>
        <dbReference type="PROSITE" id="PS01124"/>
    </source>
</evidence>
<keyword evidence="8" id="KW-1185">Reference proteome</keyword>
<dbReference type="RefSeq" id="WP_378045268.1">
    <property type="nucleotide sequence ID" value="NZ_JBHMDN010000007.1"/>
</dbReference>
<organism evidence="7 8">
    <name type="scientific">Cohnella cellulosilytica</name>
    <dbReference type="NCBI Taxonomy" id="986710"/>
    <lineage>
        <taxon>Bacteria</taxon>
        <taxon>Bacillati</taxon>
        <taxon>Bacillota</taxon>
        <taxon>Bacilli</taxon>
        <taxon>Bacillales</taxon>
        <taxon>Paenibacillaceae</taxon>
        <taxon>Cohnella</taxon>
    </lineage>
</organism>
<dbReference type="InterPro" id="IPR001789">
    <property type="entry name" value="Sig_transdc_resp-reg_receiver"/>
</dbReference>
<sequence>MIDAPERVCRHAQEAAQRGDGGGDLKILVVDDEPRHLRGMVSLIRQLRPDAQVTAAKDGAAALEQVKQMCPEAILTDIRMPRMDGLAFLEKLKEEGIETKVVMISAYNLFEYAQMAVRHGAFDYLLKPVEIENVKHLLDRIDLQLSTESLQRKETEEMKHRLTLASSAYRSRLYLSWLNESLTPSEQEEMDKTEWLQGGGIVIYSELQFSRPDEEKISGLAYLQSLERGWSKLGKAMTILHNGLEDRSCAAVTVVRTPPLAPELERRVREIAASLSEELSTAGRLTHGIGPYCDSLSGGGPQAYRAAQTANERNFFECWDGLFYYDKSRPACDSPVPIDSERLFEALLGNEVEHAVDQCRSAFERLSDDGYAQPSLMKEQASLLLMKVKSRVHDLVDRQVGSLLTQASASLLQECDSYGRLLELLETSIREVYGALTQAQQDKNEIIVANCLRWIEEHAKEELTLERAAAHFFFNPSYFSTFIKSKTGRTFSEHVTAARMRRAKALLADNRLRIYEISAECGYQDTKYFCRVFKKHHGISPEAYKHTSLPERKRKE</sequence>
<dbReference type="Gene3D" id="3.40.50.2300">
    <property type="match status" value="1"/>
</dbReference>
<dbReference type="Pfam" id="PF00072">
    <property type="entry name" value="Response_reg"/>
    <property type="match status" value="1"/>
</dbReference>
<keyword evidence="4" id="KW-0597">Phosphoprotein</keyword>
<dbReference type="Proteomes" id="UP001596378">
    <property type="component" value="Unassembled WGS sequence"/>
</dbReference>
<keyword evidence="1" id="KW-0805">Transcription regulation</keyword>
<keyword evidence="3" id="KW-0804">Transcription</keyword>
<evidence type="ECO:0000256" key="2">
    <source>
        <dbReference type="ARBA" id="ARBA00023125"/>
    </source>
</evidence>
<dbReference type="PANTHER" id="PTHR43280:SF10">
    <property type="entry name" value="REGULATORY PROTEIN POCR"/>
    <property type="match status" value="1"/>
</dbReference>